<gene>
    <name evidence="3" type="ORF">AB1Y20_011717</name>
</gene>
<proteinExistence type="predicted"/>
<feature type="signal peptide" evidence="1">
    <location>
        <begin position="1"/>
        <end position="25"/>
    </location>
</feature>
<dbReference type="SUPFAM" id="SSF53474">
    <property type="entry name" value="alpha/beta-Hydrolases"/>
    <property type="match status" value="1"/>
</dbReference>
<dbReference type="PANTHER" id="PTHR22946">
    <property type="entry name" value="DIENELACTONE HYDROLASE DOMAIN-CONTAINING PROTEIN-RELATED"/>
    <property type="match status" value="1"/>
</dbReference>
<dbReference type="InterPro" id="IPR029058">
    <property type="entry name" value="AB_hydrolase_fold"/>
</dbReference>
<name>A0AB34IJA5_PRYPA</name>
<comment type="caution">
    <text evidence="3">The sequence shown here is derived from an EMBL/GenBank/DDBJ whole genome shotgun (WGS) entry which is preliminary data.</text>
</comment>
<dbReference type="InterPro" id="IPR050261">
    <property type="entry name" value="FrsA_esterase"/>
</dbReference>
<dbReference type="Proteomes" id="UP001515480">
    <property type="component" value="Unassembled WGS sequence"/>
</dbReference>
<keyword evidence="1" id="KW-0732">Signal</keyword>
<dbReference type="EMBL" id="JBGBPQ010000025">
    <property type="protein sequence ID" value="KAL1499514.1"/>
    <property type="molecule type" value="Genomic_DNA"/>
</dbReference>
<dbReference type="PANTHER" id="PTHR22946:SF0">
    <property type="entry name" value="DIENELACTONE HYDROLASE DOMAIN-CONTAINING PROTEIN"/>
    <property type="match status" value="1"/>
</dbReference>
<dbReference type="Gene3D" id="3.40.50.1820">
    <property type="entry name" value="alpha/beta hydrolase"/>
    <property type="match status" value="1"/>
</dbReference>
<organism evidence="3 4">
    <name type="scientific">Prymnesium parvum</name>
    <name type="common">Toxic golden alga</name>
    <dbReference type="NCBI Taxonomy" id="97485"/>
    <lineage>
        <taxon>Eukaryota</taxon>
        <taxon>Haptista</taxon>
        <taxon>Haptophyta</taxon>
        <taxon>Prymnesiophyceae</taxon>
        <taxon>Prymnesiales</taxon>
        <taxon>Prymnesiaceae</taxon>
        <taxon>Prymnesium</taxon>
    </lineage>
</organism>
<reference evidence="3 4" key="1">
    <citation type="journal article" date="2024" name="Science">
        <title>Giant polyketide synthase enzymes in the biosynthesis of giant marine polyether toxins.</title>
        <authorList>
            <person name="Fallon T.R."/>
            <person name="Shende V.V."/>
            <person name="Wierzbicki I.H."/>
            <person name="Pendleton A.L."/>
            <person name="Watervoot N.F."/>
            <person name="Auber R.P."/>
            <person name="Gonzalez D.J."/>
            <person name="Wisecaver J.H."/>
            <person name="Moore B.S."/>
        </authorList>
    </citation>
    <scope>NUCLEOTIDE SEQUENCE [LARGE SCALE GENOMIC DNA]</scope>
    <source>
        <strain evidence="3 4">12B1</strain>
    </source>
</reference>
<dbReference type="AlphaFoldDB" id="A0AB34IJA5"/>
<evidence type="ECO:0000259" key="2">
    <source>
        <dbReference type="Pfam" id="PF01738"/>
    </source>
</evidence>
<accession>A0AB34IJA5</accession>
<feature type="domain" description="Dienelactone hydrolase" evidence="2">
    <location>
        <begin position="130"/>
        <end position="345"/>
    </location>
</feature>
<evidence type="ECO:0000313" key="4">
    <source>
        <dbReference type="Proteomes" id="UP001515480"/>
    </source>
</evidence>
<keyword evidence="4" id="KW-1185">Reference proteome</keyword>
<evidence type="ECO:0000313" key="3">
    <source>
        <dbReference type="EMBL" id="KAL1499514.1"/>
    </source>
</evidence>
<dbReference type="Pfam" id="PF01738">
    <property type="entry name" value="DLH"/>
    <property type="match status" value="1"/>
</dbReference>
<evidence type="ECO:0000256" key="1">
    <source>
        <dbReference type="SAM" id="SignalP"/>
    </source>
</evidence>
<sequence length="348" mass="37324">MMISSSSRWTLLALSLSFAAASVCSRSLHRLARALTRRRPLSMRTPPRTAAELAAAQLPLIGDGTAHRPRVAADDARASLLLRHWRADADILAALARGESIRTEPLVYADEAGAPLYGQLVWADDGTSRRRAGVLLVHTAVGPRDLFLLWKAEALASLGLAVLLVDMFGDARGDAWDKEWAAPRRAAYQADPSLFARRMRLAHAALAASPLVDGSRCAALGFCFGGPPVLHYARANPDGLLAAITFHGILDAHPPPPTAHGRAPRARFLLCHAKGDPFIPASAFDACVAQLEALGARWTTLVFGGEARHSFTNPAQALNPDAAFAYDAMAARTSWLAAKDLLRETLLE</sequence>
<feature type="chain" id="PRO_5044217538" description="Dienelactone hydrolase domain-containing protein" evidence="1">
    <location>
        <begin position="26"/>
        <end position="348"/>
    </location>
</feature>
<dbReference type="GO" id="GO:0016787">
    <property type="term" value="F:hydrolase activity"/>
    <property type="evidence" value="ECO:0007669"/>
    <property type="project" value="InterPro"/>
</dbReference>
<protein>
    <recommendedName>
        <fullName evidence="2">Dienelactone hydrolase domain-containing protein</fullName>
    </recommendedName>
</protein>
<dbReference type="InterPro" id="IPR002925">
    <property type="entry name" value="Dienelactn_hydro"/>
</dbReference>